<protein>
    <recommendedName>
        <fullName evidence="3">methylated-DNA--[protein]-cysteine S-methyltransferase</fullName>
        <ecNumber evidence="3">2.1.1.63</ecNumber>
    </recommendedName>
</protein>
<keyword evidence="5 10" id="KW-0808">Transferase</keyword>
<dbReference type="EC" id="2.1.1.63" evidence="3"/>
<evidence type="ECO:0000313" key="11">
    <source>
        <dbReference type="Proteomes" id="UP000199417"/>
    </source>
</evidence>
<dbReference type="Gene3D" id="3.30.160.70">
    <property type="entry name" value="Methylated DNA-protein cysteine methyltransferase domain"/>
    <property type="match status" value="1"/>
</dbReference>
<dbReference type="InterPro" id="IPR036631">
    <property type="entry name" value="MGMT_N_sf"/>
</dbReference>
<dbReference type="GO" id="GO:0003908">
    <property type="term" value="F:methylated-DNA-[protein]-cysteine S-methyltransferase activity"/>
    <property type="evidence" value="ECO:0007669"/>
    <property type="project" value="UniProtKB-EC"/>
</dbReference>
<organism evidence="10 11">
    <name type="scientific">Rhodococcus tukisamuensis</name>
    <dbReference type="NCBI Taxonomy" id="168276"/>
    <lineage>
        <taxon>Bacteria</taxon>
        <taxon>Bacillati</taxon>
        <taxon>Actinomycetota</taxon>
        <taxon>Actinomycetes</taxon>
        <taxon>Mycobacteriales</taxon>
        <taxon>Nocardiaceae</taxon>
        <taxon>Rhodococcus</taxon>
    </lineage>
</organism>
<dbReference type="SUPFAM" id="SSF46767">
    <property type="entry name" value="Methylated DNA-protein cysteine methyltransferase, C-terminal domain"/>
    <property type="match status" value="1"/>
</dbReference>
<sequence length="192" mass="19813">MSVCSSLLTHTGVVPDVRYTLFDTAIGRCALAWGDRGVVGVQLPEGSDGTTRERIRAAFPAAVESGPDAVGRRAVEAVTELLVSGQDPSAQVPLDLSQVPDFDARVYAVTRTITAGSTLTYGEVADRVGSPGAAQAVGQALGRNPIPLLVPCHRVLAAGGKVGGFSAHGGAVTKRVLLALEHVPGFDEPTLF</sequence>
<keyword evidence="6" id="KW-0227">DNA damage</keyword>
<evidence type="ECO:0000256" key="8">
    <source>
        <dbReference type="ARBA" id="ARBA00049348"/>
    </source>
</evidence>
<dbReference type="CDD" id="cd06445">
    <property type="entry name" value="ATase"/>
    <property type="match status" value="1"/>
</dbReference>
<dbReference type="PANTHER" id="PTHR10815:SF5">
    <property type="entry name" value="METHYLATED-DNA--PROTEIN-CYSTEINE METHYLTRANSFERASE"/>
    <property type="match status" value="1"/>
</dbReference>
<evidence type="ECO:0000259" key="9">
    <source>
        <dbReference type="Pfam" id="PF01035"/>
    </source>
</evidence>
<evidence type="ECO:0000256" key="3">
    <source>
        <dbReference type="ARBA" id="ARBA00011918"/>
    </source>
</evidence>
<dbReference type="GO" id="GO:0032259">
    <property type="term" value="P:methylation"/>
    <property type="evidence" value="ECO:0007669"/>
    <property type="project" value="UniProtKB-KW"/>
</dbReference>
<dbReference type="NCBIfam" id="TIGR00589">
    <property type="entry name" value="ogt"/>
    <property type="match status" value="1"/>
</dbReference>
<name>A0A1G6VN35_9NOCA</name>
<dbReference type="Pfam" id="PF01035">
    <property type="entry name" value="DNA_binding_1"/>
    <property type="match status" value="1"/>
</dbReference>
<evidence type="ECO:0000256" key="6">
    <source>
        <dbReference type="ARBA" id="ARBA00022763"/>
    </source>
</evidence>
<evidence type="ECO:0000256" key="7">
    <source>
        <dbReference type="ARBA" id="ARBA00023204"/>
    </source>
</evidence>
<dbReference type="InterPro" id="IPR036388">
    <property type="entry name" value="WH-like_DNA-bd_sf"/>
</dbReference>
<proteinExistence type="inferred from homology"/>
<dbReference type="GO" id="GO:0006281">
    <property type="term" value="P:DNA repair"/>
    <property type="evidence" value="ECO:0007669"/>
    <property type="project" value="UniProtKB-KW"/>
</dbReference>
<dbReference type="InterPro" id="IPR036217">
    <property type="entry name" value="MethylDNA_cys_MeTrfase_DNAb"/>
</dbReference>
<dbReference type="PROSITE" id="PS00374">
    <property type="entry name" value="MGMT"/>
    <property type="match status" value="1"/>
</dbReference>
<dbReference type="FunFam" id="1.10.10.10:FF:000214">
    <property type="entry name" value="Methylated-DNA--protein-cysteine methyltransferase"/>
    <property type="match status" value="1"/>
</dbReference>
<dbReference type="STRING" id="168276.SAMN05444580_10574"/>
<evidence type="ECO:0000256" key="5">
    <source>
        <dbReference type="ARBA" id="ARBA00022679"/>
    </source>
</evidence>
<evidence type="ECO:0000256" key="1">
    <source>
        <dbReference type="ARBA" id="ARBA00001286"/>
    </source>
</evidence>
<dbReference type="PANTHER" id="PTHR10815">
    <property type="entry name" value="METHYLATED-DNA--PROTEIN-CYSTEINE METHYLTRANSFERASE"/>
    <property type="match status" value="1"/>
</dbReference>
<keyword evidence="7" id="KW-0234">DNA repair</keyword>
<dbReference type="InterPro" id="IPR014048">
    <property type="entry name" value="MethylDNA_cys_MeTrfase_DNA-bd"/>
</dbReference>
<reference evidence="10 11" key="1">
    <citation type="submission" date="2016-10" db="EMBL/GenBank/DDBJ databases">
        <authorList>
            <person name="de Groot N.N."/>
        </authorList>
    </citation>
    <scope>NUCLEOTIDE SEQUENCE [LARGE SCALE GENOMIC DNA]</scope>
    <source>
        <strain evidence="10 11">JCM 11308</strain>
    </source>
</reference>
<comment type="catalytic activity">
    <reaction evidence="1">
        <text>a 4-O-methyl-thymidine in DNA + L-cysteinyl-[protein] = a thymidine in DNA + S-methyl-L-cysteinyl-[protein]</text>
        <dbReference type="Rhea" id="RHEA:53428"/>
        <dbReference type="Rhea" id="RHEA-COMP:10131"/>
        <dbReference type="Rhea" id="RHEA-COMP:10132"/>
        <dbReference type="Rhea" id="RHEA-COMP:13555"/>
        <dbReference type="Rhea" id="RHEA-COMP:13556"/>
        <dbReference type="ChEBI" id="CHEBI:29950"/>
        <dbReference type="ChEBI" id="CHEBI:82612"/>
        <dbReference type="ChEBI" id="CHEBI:137386"/>
        <dbReference type="ChEBI" id="CHEBI:137387"/>
        <dbReference type="EC" id="2.1.1.63"/>
    </reaction>
</comment>
<dbReference type="SUPFAM" id="SSF53155">
    <property type="entry name" value="Methylated DNA-protein cysteine methyltransferase domain"/>
    <property type="match status" value="1"/>
</dbReference>
<comment type="catalytic activity">
    <reaction evidence="8">
        <text>a 6-O-methyl-2'-deoxyguanosine in DNA + L-cysteinyl-[protein] = S-methyl-L-cysteinyl-[protein] + a 2'-deoxyguanosine in DNA</text>
        <dbReference type="Rhea" id="RHEA:24000"/>
        <dbReference type="Rhea" id="RHEA-COMP:10131"/>
        <dbReference type="Rhea" id="RHEA-COMP:10132"/>
        <dbReference type="Rhea" id="RHEA-COMP:11367"/>
        <dbReference type="Rhea" id="RHEA-COMP:11368"/>
        <dbReference type="ChEBI" id="CHEBI:29950"/>
        <dbReference type="ChEBI" id="CHEBI:82612"/>
        <dbReference type="ChEBI" id="CHEBI:85445"/>
        <dbReference type="ChEBI" id="CHEBI:85448"/>
        <dbReference type="EC" id="2.1.1.63"/>
    </reaction>
</comment>
<gene>
    <name evidence="10" type="ORF">SAMN05444580_10574</name>
</gene>
<comment type="similarity">
    <text evidence="2">Belongs to the MGMT family.</text>
</comment>
<keyword evidence="11" id="KW-1185">Reference proteome</keyword>
<dbReference type="Proteomes" id="UP000199417">
    <property type="component" value="Unassembled WGS sequence"/>
</dbReference>
<dbReference type="AlphaFoldDB" id="A0A1G6VN35"/>
<evidence type="ECO:0000313" key="10">
    <source>
        <dbReference type="EMBL" id="SDD55050.1"/>
    </source>
</evidence>
<dbReference type="Gene3D" id="1.10.10.10">
    <property type="entry name" value="Winged helix-like DNA-binding domain superfamily/Winged helix DNA-binding domain"/>
    <property type="match status" value="1"/>
</dbReference>
<evidence type="ECO:0000256" key="2">
    <source>
        <dbReference type="ARBA" id="ARBA00008711"/>
    </source>
</evidence>
<feature type="domain" description="Methylated-DNA-[protein]-cysteine S-methyltransferase DNA binding" evidence="9">
    <location>
        <begin position="101"/>
        <end position="183"/>
    </location>
</feature>
<evidence type="ECO:0000256" key="4">
    <source>
        <dbReference type="ARBA" id="ARBA00022603"/>
    </source>
</evidence>
<accession>A0A1G6VN35</accession>
<dbReference type="EMBL" id="FNAB01000005">
    <property type="protein sequence ID" value="SDD55050.1"/>
    <property type="molecule type" value="Genomic_DNA"/>
</dbReference>
<keyword evidence="4 10" id="KW-0489">Methyltransferase</keyword>
<dbReference type="InterPro" id="IPR001497">
    <property type="entry name" value="MethylDNA_cys_MeTrfase_AS"/>
</dbReference>